<keyword evidence="2" id="KW-1185">Reference proteome</keyword>
<evidence type="ECO:0000313" key="2">
    <source>
        <dbReference type="Proteomes" id="UP000199518"/>
    </source>
</evidence>
<dbReference type="Proteomes" id="UP000199518">
    <property type="component" value="Unassembled WGS sequence"/>
</dbReference>
<accession>A0A1I3MWV7</accession>
<protein>
    <submittedName>
        <fullName evidence="1">Uncharacterized protein</fullName>
    </submittedName>
</protein>
<dbReference type="AlphaFoldDB" id="A0A1I3MWV7"/>
<dbReference type="EMBL" id="FOQD01000014">
    <property type="protein sequence ID" value="SFJ01429.1"/>
    <property type="molecule type" value="Genomic_DNA"/>
</dbReference>
<sequence length="106" mass="12042">MFGLQGVPVRVVAQGLPVNFHIVELDLIEELQLRRWARLNHVPAAQRSLKWHEVIHDEMTRIDGEALGARIAPVKEAKLLRRDDSHAIETAIAPHQASSRSEFYFA</sequence>
<evidence type="ECO:0000313" key="1">
    <source>
        <dbReference type="EMBL" id="SFJ01429.1"/>
    </source>
</evidence>
<dbReference type="RefSeq" id="WP_092053069.1">
    <property type="nucleotide sequence ID" value="NZ_FOQD01000014.1"/>
</dbReference>
<organism evidence="1 2">
    <name type="scientific">Planctomicrobium piriforme</name>
    <dbReference type="NCBI Taxonomy" id="1576369"/>
    <lineage>
        <taxon>Bacteria</taxon>
        <taxon>Pseudomonadati</taxon>
        <taxon>Planctomycetota</taxon>
        <taxon>Planctomycetia</taxon>
        <taxon>Planctomycetales</taxon>
        <taxon>Planctomycetaceae</taxon>
        <taxon>Planctomicrobium</taxon>
    </lineage>
</organism>
<gene>
    <name evidence="1" type="ORF">SAMN05421753_114133</name>
</gene>
<reference evidence="2" key="1">
    <citation type="submission" date="2016-10" db="EMBL/GenBank/DDBJ databases">
        <authorList>
            <person name="Varghese N."/>
            <person name="Submissions S."/>
        </authorList>
    </citation>
    <scope>NUCLEOTIDE SEQUENCE [LARGE SCALE GENOMIC DNA]</scope>
    <source>
        <strain evidence="2">DSM 26348</strain>
    </source>
</reference>
<proteinExistence type="predicted"/>
<dbReference type="OrthoDB" id="215300at2"/>
<name>A0A1I3MWV7_9PLAN</name>